<evidence type="ECO:0000313" key="2">
    <source>
        <dbReference type="EMBL" id="DAE31872.1"/>
    </source>
</evidence>
<dbReference type="EMBL" id="BK059112">
    <property type="protein sequence ID" value="DAE31872.1"/>
    <property type="molecule type" value="Genomic_DNA"/>
</dbReference>
<sequence>MAKLSRVTKALNKAKKMVDNSNAPTLELNRVAENYKATLKEANVETSNIVSKIKEKPESNFPEQKKAEKIEKAEKRAKKNKKPSRQNKAVNPDDANVSVQVNNTQEVTQNQVQKNQAKVAKANEEATSQIDETAGFNKYRPFTSTVGALKDMRQDLIRVKNPDTYETYNRYGFTAKGGALAGGLFVAGAVDNTITAGIDQTSTNHMASLGTLNPVVNPVPSSSTGNTPNNAFDNMGASGDINFALRRNNTLTPGTL</sequence>
<feature type="compositionally biased region" description="Basic residues" evidence="1">
    <location>
        <begin position="75"/>
        <end position="85"/>
    </location>
</feature>
<accession>A0A8S5RKF7</accession>
<reference evidence="2" key="1">
    <citation type="journal article" date="2021" name="Proc. Natl. Acad. Sci. U.S.A.">
        <title>A Catalog of Tens of Thousands of Viruses from Human Metagenomes Reveals Hidden Associations with Chronic Diseases.</title>
        <authorList>
            <person name="Tisza M.J."/>
            <person name="Buck C.B."/>
        </authorList>
    </citation>
    <scope>NUCLEOTIDE SEQUENCE</scope>
    <source>
        <strain evidence="2">CtEQ64</strain>
    </source>
</reference>
<protein>
    <submittedName>
        <fullName evidence="2">Uncharacterized protein</fullName>
    </submittedName>
</protein>
<feature type="region of interest" description="Disordered" evidence="1">
    <location>
        <begin position="74"/>
        <end position="97"/>
    </location>
</feature>
<evidence type="ECO:0000256" key="1">
    <source>
        <dbReference type="SAM" id="MobiDB-lite"/>
    </source>
</evidence>
<name>A0A8S5RKF7_9VIRU</name>
<proteinExistence type="predicted"/>
<organism evidence="2">
    <name type="scientific">virus sp. ctEQ64</name>
    <dbReference type="NCBI Taxonomy" id="2825809"/>
    <lineage>
        <taxon>Viruses</taxon>
    </lineage>
</organism>